<keyword evidence="3" id="KW-1185">Reference proteome</keyword>
<gene>
    <name evidence="2" type="ORF">AMORRO_LOCUS11576</name>
</gene>
<keyword evidence="1" id="KW-0472">Membrane</keyword>
<evidence type="ECO:0000313" key="2">
    <source>
        <dbReference type="EMBL" id="CAG8689408.1"/>
    </source>
</evidence>
<dbReference type="EMBL" id="CAJVPV010015015">
    <property type="protein sequence ID" value="CAG8689408.1"/>
    <property type="molecule type" value="Genomic_DNA"/>
</dbReference>
<accession>A0A9N9ETD5</accession>
<sequence>MIRERSGKVFFQYSARDPYEPRPGGSSITAPQSTITFFWQLFMTTFSNAVLLAVIKWIVLTANRVNLMAIVKVIWYATKEVASRITMTLEFPAAEMSGL</sequence>
<reference evidence="2" key="1">
    <citation type="submission" date="2021-06" db="EMBL/GenBank/DDBJ databases">
        <authorList>
            <person name="Kallberg Y."/>
            <person name="Tangrot J."/>
            <person name="Rosling A."/>
        </authorList>
    </citation>
    <scope>NUCLEOTIDE SEQUENCE</scope>
    <source>
        <strain evidence="2">CL551</strain>
    </source>
</reference>
<name>A0A9N9ETD5_9GLOM</name>
<organism evidence="2 3">
    <name type="scientific">Acaulospora morrowiae</name>
    <dbReference type="NCBI Taxonomy" id="94023"/>
    <lineage>
        <taxon>Eukaryota</taxon>
        <taxon>Fungi</taxon>
        <taxon>Fungi incertae sedis</taxon>
        <taxon>Mucoromycota</taxon>
        <taxon>Glomeromycotina</taxon>
        <taxon>Glomeromycetes</taxon>
        <taxon>Diversisporales</taxon>
        <taxon>Acaulosporaceae</taxon>
        <taxon>Acaulospora</taxon>
    </lineage>
</organism>
<feature type="transmembrane region" description="Helical" evidence="1">
    <location>
        <begin position="37"/>
        <end position="59"/>
    </location>
</feature>
<dbReference type="Proteomes" id="UP000789342">
    <property type="component" value="Unassembled WGS sequence"/>
</dbReference>
<comment type="caution">
    <text evidence="2">The sequence shown here is derived from an EMBL/GenBank/DDBJ whole genome shotgun (WGS) entry which is preliminary data.</text>
</comment>
<proteinExistence type="predicted"/>
<protein>
    <submittedName>
        <fullName evidence="2">11634_t:CDS:1</fullName>
    </submittedName>
</protein>
<evidence type="ECO:0000313" key="3">
    <source>
        <dbReference type="Proteomes" id="UP000789342"/>
    </source>
</evidence>
<keyword evidence="1" id="KW-0812">Transmembrane</keyword>
<evidence type="ECO:0000256" key="1">
    <source>
        <dbReference type="SAM" id="Phobius"/>
    </source>
</evidence>
<dbReference type="AlphaFoldDB" id="A0A9N9ETD5"/>
<keyword evidence="1" id="KW-1133">Transmembrane helix</keyword>